<comment type="caution">
    <text evidence="2">The sequence shown here is derived from an EMBL/GenBank/DDBJ whole genome shotgun (WGS) entry which is preliminary data.</text>
</comment>
<reference evidence="2 3" key="1">
    <citation type="submission" date="2021-04" db="EMBL/GenBank/DDBJ databases">
        <authorList>
            <person name="Pira H."/>
            <person name="Risdian C."/>
            <person name="Wink J."/>
        </authorList>
    </citation>
    <scope>NUCLEOTIDE SEQUENCE [LARGE SCALE GENOMIC DNA]</scope>
    <source>
        <strain evidence="2 3">WH131</strain>
    </source>
</reference>
<gene>
    <name evidence="2" type="ORF">KCG45_03785</name>
</gene>
<evidence type="ECO:0008006" key="4">
    <source>
        <dbReference type="Google" id="ProtNLM"/>
    </source>
</evidence>
<evidence type="ECO:0000256" key="1">
    <source>
        <dbReference type="SAM" id="SignalP"/>
    </source>
</evidence>
<feature type="chain" id="PRO_5045050020" description="TonB C-terminal domain-containing protein" evidence="1">
    <location>
        <begin position="28"/>
        <end position="170"/>
    </location>
</feature>
<accession>A0ABS6SJV5</accession>
<keyword evidence="1" id="KW-0732">Signal</keyword>
<dbReference type="Proteomes" id="UP000699975">
    <property type="component" value="Unassembled WGS sequence"/>
</dbReference>
<name>A0ABS6SJV5_9SPHN</name>
<dbReference type="RefSeq" id="WP_218315765.1">
    <property type="nucleotide sequence ID" value="NZ_JAGSPB010000001.1"/>
</dbReference>
<dbReference type="EMBL" id="JAGSPB010000001">
    <property type="protein sequence ID" value="MBV7265286.1"/>
    <property type="molecule type" value="Genomic_DNA"/>
</dbReference>
<protein>
    <recommendedName>
        <fullName evidence="4">TonB C-terminal domain-containing protein</fullName>
    </recommendedName>
</protein>
<keyword evidence="3" id="KW-1185">Reference proteome</keyword>
<evidence type="ECO:0000313" key="3">
    <source>
        <dbReference type="Proteomes" id="UP000699975"/>
    </source>
</evidence>
<sequence length="170" mass="18296">MKAVTKTISAAALAAALALPFSAPAHAGDKPAAASDDIVVRSASAMEQWQKETTQDLNRALEREPISRKVRPNNAIVDVAFTMGADGSAEDIRVLDGKGNWAARRVARHAVGKLDTLSDVPVVNPEGKKFLARIVFADNLEIKKQLYAEMKRSQPERFAAGKSKYILLGG</sequence>
<evidence type="ECO:0000313" key="2">
    <source>
        <dbReference type="EMBL" id="MBV7265286.1"/>
    </source>
</evidence>
<feature type="signal peptide" evidence="1">
    <location>
        <begin position="1"/>
        <end position="27"/>
    </location>
</feature>
<organism evidence="2 3">
    <name type="scientific">Erythrobacter ani</name>
    <dbReference type="NCBI Taxonomy" id="2827235"/>
    <lineage>
        <taxon>Bacteria</taxon>
        <taxon>Pseudomonadati</taxon>
        <taxon>Pseudomonadota</taxon>
        <taxon>Alphaproteobacteria</taxon>
        <taxon>Sphingomonadales</taxon>
        <taxon>Erythrobacteraceae</taxon>
        <taxon>Erythrobacter/Porphyrobacter group</taxon>
        <taxon>Erythrobacter</taxon>
    </lineage>
</organism>
<proteinExistence type="predicted"/>